<accession>A0AAW0KA02</accession>
<name>A0AAW0KA02_QUESU</name>
<organism evidence="1 2">
    <name type="scientific">Quercus suber</name>
    <name type="common">Cork oak</name>
    <dbReference type="NCBI Taxonomy" id="58331"/>
    <lineage>
        <taxon>Eukaryota</taxon>
        <taxon>Viridiplantae</taxon>
        <taxon>Streptophyta</taxon>
        <taxon>Embryophyta</taxon>
        <taxon>Tracheophyta</taxon>
        <taxon>Spermatophyta</taxon>
        <taxon>Magnoliopsida</taxon>
        <taxon>eudicotyledons</taxon>
        <taxon>Gunneridae</taxon>
        <taxon>Pentapetalae</taxon>
        <taxon>rosids</taxon>
        <taxon>fabids</taxon>
        <taxon>Fagales</taxon>
        <taxon>Fagaceae</taxon>
        <taxon>Quercus</taxon>
    </lineage>
</organism>
<gene>
    <name evidence="1" type="ORF">CFP56_022931</name>
</gene>
<dbReference type="Proteomes" id="UP000237347">
    <property type="component" value="Unassembled WGS sequence"/>
</dbReference>
<evidence type="ECO:0000313" key="2">
    <source>
        <dbReference type="Proteomes" id="UP000237347"/>
    </source>
</evidence>
<dbReference type="EMBL" id="PKMF04000361">
    <property type="protein sequence ID" value="KAK7836164.1"/>
    <property type="molecule type" value="Genomic_DNA"/>
</dbReference>
<evidence type="ECO:0000313" key="1">
    <source>
        <dbReference type="EMBL" id="KAK7836164.1"/>
    </source>
</evidence>
<comment type="caution">
    <text evidence="1">The sequence shown here is derived from an EMBL/GenBank/DDBJ whole genome shotgun (WGS) entry which is preliminary data.</text>
</comment>
<proteinExistence type="predicted"/>
<keyword evidence="2" id="KW-1185">Reference proteome</keyword>
<sequence length="82" mass="9361">MIHTSSSLFRPLCNKQKVLEPWCNQASSIKHFIEYATYSENSNNPNDSNNNTPTMIIHWLRSFNTASLDIPNKIRGFSSSQS</sequence>
<dbReference type="AlphaFoldDB" id="A0AAW0KA02"/>
<protein>
    <submittedName>
        <fullName evidence="1">Uncharacterized protein</fullName>
    </submittedName>
</protein>
<reference evidence="1 2" key="1">
    <citation type="journal article" date="2018" name="Sci. Data">
        <title>The draft genome sequence of cork oak.</title>
        <authorList>
            <person name="Ramos A.M."/>
            <person name="Usie A."/>
            <person name="Barbosa P."/>
            <person name="Barros P.M."/>
            <person name="Capote T."/>
            <person name="Chaves I."/>
            <person name="Simoes F."/>
            <person name="Abreu I."/>
            <person name="Carrasquinho I."/>
            <person name="Faro C."/>
            <person name="Guimaraes J.B."/>
            <person name="Mendonca D."/>
            <person name="Nobrega F."/>
            <person name="Rodrigues L."/>
            <person name="Saibo N.J.M."/>
            <person name="Varela M.C."/>
            <person name="Egas C."/>
            <person name="Matos J."/>
            <person name="Miguel C.M."/>
            <person name="Oliveira M.M."/>
            <person name="Ricardo C.P."/>
            <person name="Goncalves S."/>
        </authorList>
    </citation>
    <scope>NUCLEOTIDE SEQUENCE [LARGE SCALE GENOMIC DNA]</scope>
    <source>
        <strain evidence="2">cv. HL8</strain>
    </source>
</reference>